<feature type="compositionally biased region" description="Low complexity" evidence="10">
    <location>
        <begin position="590"/>
        <end position="605"/>
    </location>
</feature>
<feature type="repeat" description="WD" evidence="9">
    <location>
        <begin position="154"/>
        <end position="185"/>
    </location>
</feature>
<feature type="compositionally biased region" description="Polar residues" evidence="10">
    <location>
        <begin position="719"/>
        <end position="728"/>
    </location>
</feature>
<evidence type="ECO:0000256" key="8">
    <source>
        <dbReference type="ARBA" id="ARBA00023242"/>
    </source>
</evidence>
<feature type="region of interest" description="Disordered" evidence="10">
    <location>
        <begin position="516"/>
        <end position="547"/>
    </location>
</feature>
<feature type="repeat" description="WD" evidence="9">
    <location>
        <begin position="112"/>
        <end position="153"/>
    </location>
</feature>
<gene>
    <name evidence="12" type="ORF">CVIRNUC_007953</name>
</gene>
<keyword evidence="13" id="KW-1185">Reference proteome</keyword>
<dbReference type="InterPro" id="IPR036322">
    <property type="entry name" value="WD40_repeat_dom_sf"/>
</dbReference>
<evidence type="ECO:0000256" key="1">
    <source>
        <dbReference type="ARBA" id="ARBA00004123"/>
    </source>
</evidence>
<keyword evidence="3 9" id="KW-0853">WD repeat</keyword>
<dbReference type="PROSITE" id="PS50082">
    <property type="entry name" value="WD_REPEATS_2"/>
    <property type="match status" value="3"/>
</dbReference>
<dbReference type="AlphaFoldDB" id="A0AAV1ICK9"/>
<feature type="repeat" description="WD" evidence="9">
    <location>
        <begin position="52"/>
        <end position="84"/>
    </location>
</feature>
<keyword evidence="8" id="KW-0539">Nucleus</keyword>
<dbReference type="InterPro" id="IPR055410">
    <property type="entry name" value="Beta-prop_CAF1B_HIR1"/>
</dbReference>
<feature type="region of interest" description="Disordered" evidence="10">
    <location>
        <begin position="563"/>
        <end position="786"/>
    </location>
</feature>
<feature type="domain" description="CAF1B/HIR1 beta-propeller" evidence="11">
    <location>
        <begin position="28"/>
        <end position="400"/>
    </location>
</feature>
<comment type="subcellular location">
    <subcellularLocation>
        <location evidence="1">Nucleus</location>
    </subcellularLocation>
</comment>
<evidence type="ECO:0000313" key="13">
    <source>
        <dbReference type="Proteomes" id="UP001314263"/>
    </source>
</evidence>
<evidence type="ECO:0000256" key="3">
    <source>
        <dbReference type="ARBA" id="ARBA00022574"/>
    </source>
</evidence>
<keyword evidence="4" id="KW-0677">Repeat</keyword>
<feature type="compositionally biased region" description="Polar residues" evidence="10">
    <location>
        <begin position="686"/>
        <end position="696"/>
    </location>
</feature>
<feature type="compositionally biased region" description="Low complexity" evidence="10">
    <location>
        <begin position="706"/>
        <end position="718"/>
    </location>
</feature>
<dbReference type="InterPro" id="IPR045145">
    <property type="entry name" value="PTHR15271"/>
</dbReference>
<evidence type="ECO:0000256" key="2">
    <source>
        <dbReference type="ARBA" id="ARBA00007306"/>
    </source>
</evidence>
<comment type="similarity">
    <text evidence="2">Belongs to the WD repeat HIR1 family.</text>
</comment>
<dbReference type="Proteomes" id="UP001314263">
    <property type="component" value="Unassembled WGS sequence"/>
</dbReference>
<dbReference type="PROSITE" id="PS50294">
    <property type="entry name" value="WD_REPEATS_REGION"/>
    <property type="match status" value="2"/>
</dbReference>
<feature type="compositionally biased region" description="Basic and acidic residues" evidence="10">
    <location>
        <begin position="817"/>
        <end position="826"/>
    </location>
</feature>
<dbReference type="EMBL" id="CAUYUE010000011">
    <property type="protein sequence ID" value="CAK0784749.1"/>
    <property type="molecule type" value="Genomic_DNA"/>
</dbReference>
<dbReference type="InterPro" id="IPR015943">
    <property type="entry name" value="WD40/YVTN_repeat-like_dom_sf"/>
</dbReference>
<evidence type="ECO:0000256" key="6">
    <source>
        <dbReference type="ARBA" id="ARBA00022853"/>
    </source>
</evidence>
<keyword evidence="6" id="KW-0156">Chromatin regulator</keyword>
<feature type="compositionally biased region" description="Low complexity" evidence="10">
    <location>
        <begin position="563"/>
        <end position="573"/>
    </location>
</feature>
<protein>
    <recommendedName>
        <fullName evidence="11">CAF1B/HIR1 beta-propeller domain-containing protein</fullName>
    </recommendedName>
</protein>
<dbReference type="GO" id="GO:0006335">
    <property type="term" value="P:DNA replication-dependent chromatin assembly"/>
    <property type="evidence" value="ECO:0007669"/>
    <property type="project" value="InterPro"/>
</dbReference>
<dbReference type="PANTHER" id="PTHR15271:SF4">
    <property type="entry name" value="CHROMATIN ASSEMBLY FACTOR 1 SUBUNIT B"/>
    <property type="match status" value="1"/>
</dbReference>
<dbReference type="Gene3D" id="2.130.10.10">
    <property type="entry name" value="YVTN repeat-like/Quinoprotein amine dehydrogenase"/>
    <property type="match status" value="2"/>
</dbReference>
<sequence>MHVLNLCCPFLQATFNSTLGWAKADKFDLCVQLWEVKQDGADNPSVSHVGTLANHGKTVNCVRFSPTGEQLASAGDQGEVFLWKPSSGAGPAVFGADDDAPDPGWRLDHALRAGHADDVIDAAWAPDGTALLTGSIENVCVVWDTEKHRAQGRLTEHGHYVQGVAWDPAQQYVVSQSADRTCRVYGPKAAALGKRSRAQAHTGNALSKDLICQSILSRRQVPSGHEECAALVKHHLFLDESATLFSRRLAWSPDGSMLVVPAGCYKAAPEDDGVNAAYVYARGRWKVPVLALPATKPVLAARFCPKLFEPSSDAAADRRQSMLAEGNPFDLPYRMVFAVATSETVMIYDTSGQGPLAVLGGLHFEAAPITDIAWSCDGRYLGISSYDGYCSLVHFSEGELGVALPADKTPAHLQPLMEAASKTAAPATPQQSAPAKAAGTGLPHSLRSTPAGAEQPDQATGPAQPLSTELQQTEPATQGGMPGRPALAALQAPEQLPAQPAAAQEERCQGLVPLQKPSLAEEGSSKRPLTDPAMPGSAGASSAAKKQKRIMPTAMIAAPVASPVPAAPTSAPLPRVPSIKLEGEKRRICATPVPATSAVPAQQQSEPAGDATNNPARGAAATAQPDEAPGAGRGPMQPSPTSPADLPKQGTQASAEQGEVRASGAPAASASSHWSSDASPSHDGHSQAQDGETASGPQGEGVRPGSAAAAAAARAASANTSIMTTSTMRRLGLDSPGRSIEQGEGNLAGKGPRRITAQRTDAPAPAPGPAQAVASGKTAAPALGQRKSSKEFFALFKPLSQAAKPQPIGAGPTSGTDARDQSEHIKKPTQRVQTHVIDCDSD</sequence>
<dbReference type="PANTHER" id="PTHR15271">
    <property type="entry name" value="CHROMATIN ASSEMBLY FACTOR 1 SUBUNIT B"/>
    <property type="match status" value="1"/>
</dbReference>
<dbReference type="GO" id="GO:0005634">
    <property type="term" value="C:nucleus"/>
    <property type="evidence" value="ECO:0007669"/>
    <property type="project" value="UniProtKB-SubCell"/>
</dbReference>
<evidence type="ECO:0000256" key="7">
    <source>
        <dbReference type="ARBA" id="ARBA00023204"/>
    </source>
</evidence>
<evidence type="ECO:0000256" key="9">
    <source>
        <dbReference type="PROSITE-ProRule" id="PRU00221"/>
    </source>
</evidence>
<dbReference type="InterPro" id="IPR001680">
    <property type="entry name" value="WD40_rpt"/>
</dbReference>
<dbReference type="SMART" id="SM00320">
    <property type="entry name" value="WD40"/>
    <property type="match status" value="4"/>
</dbReference>
<feature type="region of interest" description="Disordered" evidence="10">
    <location>
        <begin position="419"/>
        <end position="485"/>
    </location>
</feature>
<dbReference type="GO" id="GO:0006281">
    <property type="term" value="P:DNA repair"/>
    <property type="evidence" value="ECO:0007669"/>
    <property type="project" value="UniProtKB-KW"/>
</dbReference>
<organism evidence="12 13">
    <name type="scientific">Coccomyxa viridis</name>
    <dbReference type="NCBI Taxonomy" id="1274662"/>
    <lineage>
        <taxon>Eukaryota</taxon>
        <taxon>Viridiplantae</taxon>
        <taxon>Chlorophyta</taxon>
        <taxon>core chlorophytes</taxon>
        <taxon>Trebouxiophyceae</taxon>
        <taxon>Trebouxiophyceae incertae sedis</taxon>
        <taxon>Coccomyxaceae</taxon>
        <taxon>Coccomyxa</taxon>
    </lineage>
</organism>
<accession>A0AAV1ICK9</accession>
<comment type="caution">
    <text evidence="12">The sequence shown here is derived from an EMBL/GenBank/DDBJ whole genome shotgun (WGS) entry which is preliminary data.</text>
</comment>
<dbReference type="SUPFAM" id="SSF50978">
    <property type="entry name" value="WD40 repeat-like"/>
    <property type="match status" value="1"/>
</dbReference>
<dbReference type="GO" id="GO:0033186">
    <property type="term" value="C:CAF-1 complex"/>
    <property type="evidence" value="ECO:0007669"/>
    <property type="project" value="TreeGrafter"/>
</dbReference>
<reference evidence="12 13" key="1">
    <citation type="submission" date="2023-10" db="EMBL/GenBank/DDBJ databases">
        <authorList>
            <person name="Maclean D."/>
            <person name="Macfadyen A."/>
        </authorList>
    </citation>
    <scope>NUCLEOTIDE SEQUENCE [LARGE SCALE GENOMIC DNA]</scope>
</reference>
<evidence type="ECO:0000256" key="10">
    <source>
        <dbReference type="SAM" id="MobiDB-lite"/>
    </source>
</evidence>
<proteinExistence type="inferred from homology"/>
<evidence type="ECO:0000256" key="5">
    <source>
        <dbReference type="ARBA" id="ARBA00022763"/>
    </source>
</evidence>
<dbReference type="Pfam" id="PF24105">
    <property type="entry name" value="Beta-prop_CAF1B_HIR1"/>
    <property type="match status" value="1"/>
</dbReference>
<feature type="compositionally biased region" description="Polar residues" evidence="10">
    <location>
        <begin position="465"/>
        <end position="476"/>
    </location>
</feature>
<name>A0AAV1ICK9_9CHLO</name>
<feature type="compositionally biased region" description="Low complexity" evidence="10">
    <location>
        <begin position="422"/>
        <end position="438"/>
    </location>
</feature>
<evidence type="ECO:0000256" key="4">
    <source>
        <dbReference type="ARBA" id="ARBA00022737"/>
    </source>
</evidence>
<feature type="region of interest" description="Disordered" evidence="10">
    <location>
        <begin position="800"/>
        <end position="842"/>
    </location>
</feature>
<evidence type="ECO:0000313" key="12">
    <source>
        <dbReference type="EMBL" id="CAK0784749.1"/>
    </source>
</evidence>
<keyword evidence="5" id="KW-0227">DNA damage</keyword>
<evidence type="ECO:0000259" key="11">
    <source>
        <dbReference type="Pfam" id="PF24105"/>
    </source>
</evidence>
<dbReference type="GO" id="GO:0006334">
    <property type="term" value="P:nucleosome assembly"/>
    <property type="evidence" value="ECO:0007669"/>
    <property type="project" value="TreeGrafter"/>
</dbReference>
<feature type="compositionally biased region" description="Low complexity" evidence="10">
    <location>
        <begin position="662"/>
        <end position="679"/>
    </location>
</feature>
<keyword evidence="7" id="KW-0234">DNA repair</keyword>